<evidence type="ECO:0000313" key="4">
    <source>
        <dbReference type="EMBL" id="MBP2113270.1"/>
    </source>
</evidence>
<keyword evidence="5" id="KW-1185">Reference proteome</keyword>
<organism evidence="4 5">
    <name type="scientific">Paenibacillus silagei</name>
    <dbReference type="NCBI Taxonomy" id="1670801"/>
    <lineage>
        <taxon>Bacteria</taxon>
        <taxon>Bacillati</taxon>
        <taxon>Bacillota</taxon>
        <taxon>Bacilli</taxon>
        <taxon>Bacillales</taxon>
        <taxon>Paenibacillaceae</taxon>
        <taxon>Paenibacillus</taxon>
    </lineage>
</organism>
<keyword evidence="1 2" id="KW-0238">DNA-binding</keyword>
<dbReference type="Proteomes" id="UP000773462">
    <property type="component" value="Unassembled WGS sequence"/>
</dbReference>
<accession>A0ABS4NT87</accession>
<comment type="caution">
    <text evidence="4">The sequence shown here is derived from an EMBL/GenBank/DDBJ whole genome shotgun (WGS) entry which is preliminary data.</text>
</comment>
<evidence type="ECO:0000259" key="3">
    <source>
        <dbReference type="PROSITE" id="PS50977"/>
    </source>
</evidence>
<evidence type="ECO:0000256" key="1">
    <source>
        <dbReference type="ARBA" id="ARBA00023125"/>
    </source>
</evidence>
<feature type="DNA-binding region" description="H-T-H motif" evidence="2">
    <location>
        <begin position="36"/>
        <end position="55"/>
    </location>
</feature>
<feature type="domain" description="HTH tetR-type" evidence="3">
    <location>
        <begin position="13"/>
        <end position="73"/>
    </location>
</feature>
<dbReference type="Pfam" id="PF14278">
    <property type="entry name" value="TetR_C_8"/>
    <property type="match status" value="1"/>
</dbReference>
<dbReference type="PROSITE" id="PS50977">
    <property type="entry name" value="HTH_TETR_2"/>
    <property type="match status" value="1"/>
</dbReference>
<dbReference type="InterPro" id="IPR009057">
    <property type="entry name" value="Homeodomain-like_sf"/>
</dbReference>
<dbReference type="EMBL" id="JAGGLV010000010">
    <property type="protein sequence ID" value="MBP2113270.1"/>
    <property type="molecule type" value="Genomic_DNA"/>
</dbReference>
<dbReference type="RefSeq" id="WP_209875139.1">
    <property type="nucleotide sequence ID" value="NZ_JAGGLV010000010.1"/>
</dbReference>
<gene>
    <name evidence="4" type="ORF">J2Z70_003429</name>
</gene>
<dbReference type="InterPro" id="IPR001647">
    <property type="entry name" value="HTH_TetR"/>
</dbReference>
<dbReference type="Gene3D" id="1.10.357.10">
    <property type="entry name" value="Tetracycline Repressor, domain 2"/>
    <property type="match status" value="1"/>
</dbReference>
<protein>
    <submittedName>
        <fullName evidence="4">AcrR family transcriptional regulator</fullName>
    </submittedName>
</protein>
<sequence>MTNPNERTDPRVLRTRQFLKEALIELMEEMSIEKITVNRLAQRAQINRVTFYLHYRDIPDMLEKMADDMAEEVLEVVREDTDFMEAAQQEKWPMLEHLLVHIAENAKFYKIVLTSRKSTIFTDRLFKLMADIISARVESRVTAHDASEVTVQKDIAVWYGSAALIGTIIAWLREDMPYTPQYLAKQITSLRAN</sequence>
<name>A0ABS4NT87_9BACL</name>
<dbReference type="InterPro" id="IPR039532">
    <property type="entry name" value="TetR_C_Firmicutes"/>
</dbReference>
<proteinExistence type="predicted"/>
<dbReference type="InterPro" id="IPR050624">
    <property type="entry name" value="HTH-type_Tx_Regulator"/>
</dbReference>
<reference evidence="4 5" key="1">
    <citation type="submission" date="2021-03" db="EMBL/GenBank/DDBJ databases">
        <title>Genomic Encyclopedia of Type Strains, Phase IV (KMG-IV): sequencing the most valuable type-strain genomes for metagenomic binning, comparative biology and taxonomic classification.</title>
        <authorList>
            <person name="Goeker M."/>
        </authorList>
    </citation>
    <scope>NUCLEOTIDE SEQUENCE [LARGE SCALE GENOMIC DNA]</scope>
    <source>
        <strain evidence="4 5">DSM 101953</strain>
    </source>
</reference>
<evidence type="ECO:0000313" key="5">
    <source>
        <dbReference type="Proteomes" id="UP000773462"/>
    </source>
</evidence>
<dbReference type="SUPFAM" id="SSF46689">
    <property type="entry name" value="Homeodomain-like"/>
    <property type="match status" value="1"/>
</dbReference>
<evidence type="ECO:0000256" key="2">
    <source>
        <dbReference type="PROSITE-ProRule" id="PRU00335"/>
    </source>
</evidence>
<dbReference type="PANTHER" id="PTHR43479:SF23">
    <property type="entry name" value="HTH TETR-TYPE DOMAIN-CONTAINING PROTEIN"/>
    <property type="match status" value="1"/>
</dbReference>
<dbReference type="PANTHER" id="PTHR43479">
    <property type="entry name" value="ACREF/ENVCD OPERON REPRESSOR-RELATED"/>
    <property type="match status" value="1"/>
</dbReference>